<sequence>MASSSKTITFISPLSKKNIEICLDPLPTCHDVIQTLLKEKAQLTYWIIAAKFFYSIGNQENFCEILETSRDKANQEYSESENDQMVLLDSLAAHYVHLAKRETNKELKREHIIRATRLYTAADKIIMLHEDHLIGRAFLCLMETDKIDQADAQFNFVLDQNPDNVLALLGKAKINFLKNDIKLALFYYRKALEIFPHGLPSIRVGIGLCLYKMGKIDLARLAFEKAIQLDRTCILALIAVSIIHLNEKSPESVRAGMQSLSAAYTLEPTNPMILNILAEHFFYKKEYDKVERLASLAMQHTNNNNVRAFSYYLLGKCYHVKVTFSSQFSG</sequence>
<dbReference type="Pfam" id="PF13432">
    <property type="entry name" value="TPR_16"/>
    <property type="match status" value="1"/>
</dbReference>
<dbReference type="SMART" id="SM00028">
    <property type="entry name" value="TPR"/>
    <property type="match status" value="3"/>
</dbReference>
<dbReference type="PANTHER" id="PTHR14027">
    <property type="entry name" value="RNA POLYMERASE-ASSOCIATED PROTEIN CTR9"/>
    <property type="match status" value="1"/>
</dbReference>
<organism evidence="3">
    <name type="scientific">Myxobolus squamalis</name>
    <name type="common">Myxosporean</name>
    <dbReference type="NCBI Taxonomy" id="59785"/>
    <lineage>
        <taxon>Eukaryota</taxon>
        <taxon>Metazoa</taxon>
        <taxon>Cnidaria</taxon>
        <taxon>Myxozoa</taxon>
        <taxon>Myxosporea</taxon>
        <taxon>Bivalvulida</taxon>
        <taxon>Platysporina</taxon>
        <taxon>Myxobolidae</taxon>
        <taxon>Myxobolus</taxon>
    </lineage>
</organism>
<evidence type="ECO:0000256" key="1">
    <source>
        <dbReference type="ARBA" id="ARBA00022737"/>
    </source>
</evidence>
<evidence type="ECO:0000313" key="3">
    <source>
        <dbReference type="EMBL" id="NDJ95610.1"/>
    </source>
</evidence>
<dbReference type="SUPFAM" id="SSF48452">
    <property type="entry name" value="TPR-like"/>
    <property type="match status" value="1"/>
</dbReference>
<dbReference type="Pfam" id="PF13181">
    <property type="entry name" value="TPR_8"/>
    <property type="match status" value="1"/>
</dbReference>
<proteinExistence type="predicted"/>
<dbReference type="Gene3D" id="1.25.40.10">
    <property type="entry name" value="Tetratricopeptide repeat domain"/>
    <property type="match status" value="1"/>
</dbReference>
<accession>A0A6B2FWQ2</accession>
<dbReference type="GO" id="GO:0006368">
    <property type="term" value="P:transcription elongation by RNA polymerase II"/>
    <property type="evidence" value="ECO:0007669"/>
    <property type="project" value="TreeGrafter"/>
</dbReference>
<dbReference type="PANTHER" id="PTHR14027:SF2">
    <property type="entry name" value="RNA POLYMERASE-ASSOCIATED PROTEIN CTR9 HOMOLOG"/>
    <property type="match status" value="1"/>
</dbReference>
<dbReference type="GO" id="GO:0000993">
    <property type="term" value="F:RNA polymerase II complex binding"/>
    <property type="evidence" value="ECO:0007669"/>
    <property type="project" value="TreeGrafter"/>
</dbReference>
<name>A0A6B2FWQ2_MYXSQ</name>
<evidence type="ECO:0000256" key="2">
    <source>
        <dbReference type="ARBA" id="ARBA00022803"/>
    </source>
</evidence>
<reference evidence="3" key="1">
    <citation type="submission" date="2018-11" db="EMBL/GenBank/DDBJ databases">
        <title>Myxobolus squamalis genome and transcriptome.</title>
        <authorList>
            <person name="Yahalomi D."/>
            <person name="Atkinson S.D."/>
            <person name="Neuhof M."/>
            <person name="Chang E.S."/>
            <person name="Philippe H."/>
            <person name="Cartwright P."/>
            <person name="Bartholomew J.L."/>
            <person name="Huchon D."/>
        </authorList>
    </citation>
    <scope>NUCLEOTIDE SEQUENCE</scope>
    <source>
        <strain evidence="3">71B08</strain>
        <tissue evidence="3">Whole</tissue>
    </source>
</reference>
<dbReference type="InterPro" id="IPR031101">
    <property type="entry name" value="Ctr9"/>
</dbReference>
<dbReference type="InterPro" id="IPR019734">
    <property type="entry name" value="TPR_rpt"/>
</dbReference>
<dbReference type="GO" id="GO:0016593">
    <property type="term" value="C:Cdc73/Paf1 complex"/>
    <property type="evidence" value="ECO:0007669"/>
    <property type="project" value="TreeGrafter"/>
</dbReference>
<protein>
    <submittedName>
        <fullName evidence="3">RNA polymerase-associated protein CTR9 homolog (Trinotate prediction)</fullName>
    </submittedName>
</protein>
<dbReference type="FunFam" id="1.25.40.10:FF:000162">
    <property type="entry name" value="CTR9 homolog, Paf1/RNA polymerase II complex component"/>
    <property type="match status" value="1"/>
</dbReference>
<dbReference type="AlphaFoldDB" id="A0A6B2FWQ2"/>
<dbReference type="GO" id="GO:0006355">
    <property type="term" value="P:regulation of DNA-templated transcription"/>
    <property type="evidence" value="ECO:0007669"/>
    <property type="project" value="InterPro"/>
</dbReference>
<dbReference type="InterPro" id="IPR011990">
    <property type="entry name" value="TPR-like_helical_dom_sf"/>
</dbReference>
<keyword evidence="1" id="KW-0677">Repeat</keyword>
<dbReference type="EMBL" id="GHBR01000009">
    <property type="protein sequence ID" value="NDJ95610.1"/>
    <property type="molecule type" value="Transcribed_RNA"/>
</dbReference>
<keyword evidence="2" id="KW-0802">TPR repeat</keyword>